<sequence length="338" mass="35706">MTTPGTVWGAFLPLGGALVNDPAVVARSDGRLVVLAEGRNHTLVLIRQNRDLSWSPWTELPGARISGVPAAILGRDRLLRVFWRTPGDELFAGRIPGESGTRPVKVADGVAGDPAAVLNADGRISVFYRGTDHTVRSVSHTSVAYAVWAPAATIGGAAEGVPCPVLAADGRVAVFVRGGDGELWIAEQRIPDTTSDWTPFERLARTPALSAPKAALDADGRIRVFWQGRDGAGCFLGRQGDYAAWNPEGTLKGGLAGAPYPFRSSLDGRLQIFAAGPDHALWVAGQKTVNSDQFTDFAPLNGALAGAPVPACHSDGRISVFVRGTDGVLRYVTQNWAP</sequence>
<dbReference type="Proteomes" id="UP001348369">
    <property type="component" value="Chromosome"/>
</dbReference>
<gene>
    <name evidence="1" type="ORF">OG835_27140</name>
</gene>
<reference evidence="1" key="1">
    <citation type="submission" date="2022-10" db="EMBL/GenBank/DDBJ databases">
        <title>The complete genomes of actinobacterial strains from the NBC collection.</title>
        <authorList>
            <person name="Joergensen T.S."/>
            <person name="Alvarez Arevalo M."/>
            <person name="Sterndorff E.B."/>
            <person name="Faurdal D."/>
            <person name="Vuksanovic O."/>
            <person name="Mourched A.-S."/>
            <person name="Charusanti P."/>
            <person name="Shaw S."/>
            <person name="Blin K."/>
            <person name="Weber T."/>
        </authorList>
    </citation>
    <scope>NUCLEOTIDE SEQUENCE</scope>
    <source>
        <strain evidence="1">NBC 01771</strain>
    </source>
</reference>
<dbReference type="EMBL" id="CP109109">
    <property type="protein sequence ID" value="WSC00315.1"/>
    <property type="molecule type" value="Genomic_DNA"/>
</dbReference>
<organism evidence="1 2">
    <name type="scientific">Streptomyces scopuliridis</name>
    <dbReference type="NCBI Taxonomy" id="452529"/>
    <lineage>
        <taxon>Bacteria</taxon>
        <taxon>Bacillati</taxon>
        <taxon>Actinomycetota</taxon>
        <taxon>Actinomycetes</taxon>
        <taxon>Kitasatosporales</taxon>
        <taxon>Streptomycetaceae</taxon>
        <taxon>Streptomyces</taxon>
    </lineage>
</organism>
<proteinExistence type="predicted"/>
<evidence type="ECO:0000313" key="1">
    <source>
        <dbReference type="EMBL" id="WSC00315.1"/>
    </source>
</evidence>
<protein>
    <submittedName>
        <fullName evidence="1">Uncharacterized protein</fullName>
    </submittedName>
</protein>
<accession>A0ACD4ZPA0</accession>
<evidence type="ECO:0000313" key="2">
    <source>
        <dbReference type="Proteomes" id="UP001348369"/>
    </source>
</evidence>
<keyword evidence="2" id="KW-1185">Reference proteome</keyword>
<name>A0ACD4ZPA0_9ACTN</name>